<dbReference type="AlphaFoldDB" id="A0A931AP66"/>
<organism evidence="6 7">
    <name type="scientific">Halonatronomonas betaini</name>
    <dbReference type="NCBI Taxonomy" id="2778430"/>
    <lineage>
        <taxon>Bacteria</taxon>
        <taxon>Bacillati</taxon>
        <taxon>Bacillota</taxon>
        <taxon>Clostridia</taxon>
        <taxon>Halanaerobiales</taxon>
        <taxon>Halarsenatibacteraceae</taxon>
        <taxon>Halonatronomonas</taxon>
    </lineage>
</organism>
<dbReference type="PIRSF" id="PIRSF002741">
    <property type="entry name" value="MppA"/>
    <property type="match status" value="1"/>
</dbReference>
<name>A0A931AP66_9FIRM</name>
<evidence type="ECO:0000256" key="4">
    <source>
        <dbReference type="SAM" id="SignalP"/>
    </source>
</evidence>
<sequence>MSSKTTKTVKVASILLMVFLLTLSAVSEEALADDTVIIGQSAEASGLHILVEIDSVAFERLNLINEPLIRFNADLELQPHLASNWELVDATRIDIELREGVKWHHGRELVAEDVKYTFDWILDEDNPAANRNMFDNIEEVEVIDDYNLVFHLSEPFAFMINNIARAGIVPYDYHEEVGYEEFGQEPIGTGPYVHEEWRADEHHSMTAFTDYWQGEPNFSRLKFVPIPEDSSRLLAFEAGEIDMFQGGIVPMDLKRLEESDDVNVYRTPGTGYVHLAMNTTTERNPELLQDRYFRRAFTHLIDREAIVEQVMEGIGAPGKSNLTPQMPHFNDEIDYPAYDPETAQEYLDKSVLEPGDSLELYVDQDSVNLSIAEILAYELEQFDIELEIISEEWGALVDRITQSNDYDLYFGSWTGQTDPDRASYRQFHSQGNANHTSFSNERLDELLERGRTVDPTSDESIEIYKEVQEILIDQVPTNFLYYYEEIAIVQPEFEGFQAYPYSSITWLQLIDSVERVE</sequence>
<dbReference type="GO" id="GO:1904680">
    <property type="term" value="F:peptide transmembrane transporter activity"/>
    <property type="evidence" value="ECO:0007669"/>
    <property type="project" value="TreeGrafter"/>
</dbReference>
<evidence type="ECO:0000256" key="3">
    <source>
        <dbReference type="ARBA" id="ARBA00022729"/>
    </source>
</evidence>
<dbReference type="EMBL" id="JADPIE010000001">
    <property type="protein sequence ID" value="MBF8435484.1"/>
    <property type="molecule type" value="Genomic_DNA"/>
</dbReference>
<feature type="domain" description="Solute-binding protein family 5" evidence="5">
    <location>
        <begin position="76"/>
        <end position="433"/>
    </location>
</feature>
<evidence type="ECO:0000256" key="2">
    <source>
        <dbReference type="ARBA" id="ARBA00022448"/>
    </source>
</evidence>
<keyword evidence="2" id="KW-0813">Transport</keyword>
<dbReference type="InterPro" id="IPR039424">
    <property type="entry name" value="SBP_5"/>
</dbReference>
<keyword evidence="3 4" id="KW-0732">Signal</keyword>
<dbReference type="GO" id="GO:0015833">
    <property type="term" value="P:peptide transport"/>
    <property type="evidence" value="ECO:0007669"/>
    <property type="project" value="TreeGrafter"/>
</dbReference>
<reference evidence="6" key="1">
    <citation type="submission" date="2020-11" db="EMBL/GenBank/DDBJ databases">
        <title>Halonatronomonas betainensis gen. nov., sp. nov. a novel haloalkaliphilic representative of the family Halanaerobiacae capable of betaine degradation.</title>
        <authorList>
            <person name="Boltyanskaya Y."/>
            <person name="Kevbrin V."/>
            <person name="Detkova E."/>
            <person name="Grouzdev D.S."/>
            <person name="Koziaeva V."/>
            <person name="Zhilina T."/>
        </authorList>
    </citation>
    <scope>NUCLEOTIDE SEQUENCE</scope>
    <source>
        <strain evidence="6">Z-7014</strain>
    </source>
</reference>
<feature type="signal peptide" evidence="4">
    <location>
        <begin position="1"/>
        <end position="32"/>
    </location>
</feature>
<comment type="similarity">
    <text evidence="1">Belongs to the bacterial solute-binding protein 5 family.</text>
</comment>
<dbReference type="GO" id="GO:0042597">
    <property type="term" value="C:periplasmic space"/>
    <property type="evidence" value="ECO:0007669"/>
    <property type="project" value="UniProtKB-ARBA"/>
</dbReference>
<feature type="chain" id="PRO_5037458891" evidence="4">
    <location>
        <begin position="33"/>
        <end position="517"/>
    </location>
</feature>
<dbReference type="Gene3D" id="3.10.105.10">
    <property type="entry name" value="Dipeptide-binding Protein, Domain 3"/>
    <property type="match status" value="1"/>
</dbReference>
<evidence type="ECO:0000313" key="7">
    <source>
        <dbReference type="Proteomes" id="UP000621436"/>
    </source>
</evidence>
<dbReference type="PANTHER" id="PTHR30290:SF9">
    <property type="entry name" value="OLIGOPEPTIDE-BINDING PROTEIN APPA"/>
    <property type="match status" value="1"/>
</dbReference>
<proteinExistence type="inferred from homology"/>
<evidence type="ECO:0000259" key="5">
    <source>
        <dbReference type="Pfam" id="PF00496"/>
    </source>
</evidence>
<dbReference type="SUPFAM" id="SSF53850">
    <property type="entry name" value="Periplasmic binding protein-like II"/>
    <property type="match status" value="1"/>
</dbReference>
<dbReference type="Gene3D" id="3.40.190.10">
    <property type="entry name" value="Periplasmic binding protein-like II"/>
    <property type="match status" value="1"/>
</dbReference>
<dbReference type="Gene3D" id="3.90.76.10">
    <property type="entry name" value="Dipeptide-binding Protein, Domain 1"/>
    <property type="match status" value="1"/>
</dbReference>
<dbReference type="InterPro" id="IPR030678">
    <property type="entry name" value="Peptide/Ni-bd"/>
</dbReference>
<keyword evidence="7" id="KW-1185">Reference proteome</keyword>
<gene>
    <name evidence="6" type="ORF">I0Q91_00200</name>
</gene>
<dbReference type="GO" id="GO:0043190">
    <property type="term" value="C:ATP-binding cassette (ABC) transporter complex"/>
    <property type="evidence" value="ECO:0007669"/>
    <property type="project" value="InterPro"/>
</dbReference>
<dbReference type="Pfam" id="PF00496">
    <property type="entry name" value="SBP_bac_5"/>
    <property type="match status" value="1"/>
</dbReference>
<protein>
    <submittedName>
        <fullName evidence="6">ABC transporter substrate-binding protein</fullName>
    </submittedName>
</protein>
<comment type="caution">
    <text evidence="6">The sequence shown here is derived from an EMBL/GenBank/DDBJ whole genome shotgun (WGS) entry which is preliminary data.</text>
</comment>
<dbReference type="InterPro" id="IPR000914">
    <property type="entry name" value="SBP_5_dom"/>
</dbReference>
<dbReference type="Proteomes" id="UP000621436">
    <property type="component" value="Unassembled WGS sequence"/>
</dbReference>
<dbReference type="RefSeq" id="WP_270452102.1">
    <property type="nucleotide sequence ID" value="NZ_JADPIE010000001.1"/>
</dbReference>
<dbReference type="CDD" id="cd00995">
    <property type="entry name" value="PBP2_NikA_DppA_OppA_like"/>
    <property type="match status" value="1"/>
</dbReference>
<evidence type="ECO:0000313" key="6">
    <source>
        <dbReference type="EMBL" id="MBF8435484.1"/>
    </source>
</evidence>
<accession>A0A931AP66</accession>
<evidence type="ECO:0000256" key="1">
    <source>
        <dbReference type="ARBA" id="ARBA00005695"/>
    </source>
</evidence>
<dbReference type="PANTHER" id="PTHR30290">
    <property type="entry name" value="PERIPLASMIC BINDING COMPONENT OF ABC TRANSPORTER"/>
    <property type="match status" value="1"/>
</dbReference>